<gene>
    <name evidence="6" type="ORF">JCM9140_4449</name>
</gene>
<dbReference type="STRING" id="1236970.JCM9140_4449"/>
<proteinExistence type="inferred from homology"/>
<dbReference type="EMBL" id="BAUT01000090">
    <property type="protein sequence ID" value="GAE28237.1"/>
    <property type="molecule type" value="Genomic_DNA"/>
</dbReference>
<evidence type="ECO:0000313" key="7">
    <source>
        <dbReference type="Proteomes" id="UP000018890"/>
    </source>
</evidence>
<name>W4Q8C2_9BACI</name>
<dbReference type="Proteomes" id="UP000018890">
    <property type="component" value="Unassembled WGS sequence"/>
</dbReference>
<reference evidence="6" key="1">
    <citation type="journal article" date="2014" name="Genome Announc.">
        <title>Draft Genome Sequences of Three Alkaliphilic Bacillus Strains, Bacillus wakoensis JCM 9140T, Bacillus akibai JCM 9157T, and Bacillus hemicellulosilyticus JCM 9152T.</title>
        <authorList>
            <person name="Yuki M."/>
            <person name="Oshima K."/>
            <person name="Suda W."/>
            <person name="Oshida Y."/>
            <person name="Kitamura K."/>
            <person name="Iida T."/>
            <person name="Hattori M."/>
            <person name="Ohkuma M."/>
        </authorList>
    </citation>
    <scope>NUCLEOTIDE SEQUENCE [LARGE SCALE GENOMIC DNA]</scope>
    <source>
        <strain evidence="6">JCM 9140</strain>
    </source>
</reference>
<accession>W4Q8C2</accession>
<keyword evidence="4" id="KW-0233">DNA recombination</keyword>
<evidence type="ECO:0000256" key="4">
    <source>
        <dbReference type="ARBA" id="ARBA00023172"/>
    </source>
</evidence>
<dbReference type="GO" id="GO:0003677">
    <property type="term" value="F:DNA binding"/>
    <property type="evidence" value="ECO:0007669"/>
    <property type="project" value="UniProtKB-KW"/>
</dbReference>
<evidence type="ECO:0000256" key="2">
    <source>
        <dbReference type="ARBA" id="ARBA00022578"/>
    </source>
</evidence>
<dbReference type="NCBIfam" id="NF033592">
    <property type="entry name" value="transpos_IS4_1"/>
    <property type="match status" value="1"/>
</dbReference>
<dbReference type="PANTHER" id="PTHR33258:SF1">
    <property type="entry name" value="TRANSPOSASE INSL FOR INSERTION SEQUENCE ELEMENT IS186A-RELATED"/>
    <property type="match status" value="1"/>
</dbReference>
<keyword evidence="3" id="KW-0238">DNA-binding</keyword>
<feature type="domain" description="Transposase IS4-like" evidence="5">
    <location>
        <begin position="116"/>
        <end position="325"/>
    </location>
</feature>
<dbReference type="PANTHER" id="PTHR33258">
    <property type="entry name" value="TRANSPOSASE INSL FOR INSERTION SEQUENCE ELEMENT IS186A-RELATED"/>
    <property type="match status" value="1"/>
</dbReference>
<dbReference type="RefSeq" id="WP_034750666.1">
    <property type="nucleotide sequence ID" value="NZ_BAUT01000090.1"/>
</dbReference>
<sequence length="425" mass="49503">MAKNKTFLEAIRVTEELLNDVIFMCESRMKSTYFTRRGNNKMDFNSLILFCLNFVKKSIQLELDDFHKLLNLPDVSISKQGFSEARQKISPNAFMKLVDVVTEWFYEDGVINTFKGYRLSAIDASILELNNSERLRTAFGFCENKTKRFARALASGIYDIENNIMIVSKITRYHTAERDVAIELIEKLKQMGLKKDLILFDRGYPSRHFISYLHMNTIKFLMRVSSSTLKEINESKGSDQRIQIKSADGEVITLRVLRFTLDSGIEEILVTNVMDEDWGIQEFKELYFKRWGIEVKYMELKSRLQLENFTGDTAISVEQDFYASVYLANMIALLKHEANEKMTEENEGKGLKYGYKVNTNILIGKLKNSLTLMLLEEQPIKRTAIFHRIMQEISRHKVPIRPGRSFKRNMVLKANKYSLNKKRCL</sequence>
<organism evidence="6 7">
    <name type="scientific">Halalkalibacter wakoensis JCM 9140</name>
    <dbReference type="NCBI Taxonomy" id="1236970"/>
    <lineage>
        <taxon>Bacteria</taxon>
        <taxon>Bacillati</taxon>
        <taxon>Bacillota</taxon>
        <taxon>Bacilli</taxon>
        <taxon>Bacillales</taxon>
        <taxon>Bacillaceae</taxon>
        <taxon>Halalkalibacter</taxon>
    </lineage>
</organism>
<evidence type="ECO:0000313" key="6">
    <source>
        <dbReference type="EMBL" id="GAE28237.1"/>
    </source>
</evidence>
<protein>
    <submittedName>
        <fullName evidence="6">Mobile element protein</fullName>
    </submittedName>
</protein>
<evidence type="ECO:0000256" key="1">
    <source>
        <dbReference type="ARBA" id="ARBA00010075"/>
    </source>
</evidence>
<dbReference type="AlphaFoldDB" id="W4Q8C2"/>
<comment type="caution">
    <text evidence="6">The sequence shown here is derived from an EMBL/GenBank/DDBJ whole genome shotgun (WGS) entry which is preliminary data.</text>
</comment>
<keyword evidence="2" id="KW-0815">Transposition</keyword>
<dbReference type="GO" id="GO:0004803">
    <property type="term" value="F:transposase activity"/>
    <property type="evidence" value="ECO:0007669"/>
    <property type="project" value="InterPro"/>
</dbReference>
<dbReference type="InterPro" id="IPR002559">
    <property type="entry name" value="Transposase_11"/>
</dbReference>
<dbReference type="InterPro" id="IPR047952">
    <property type="entry name" value="Transpos_IS4"/>
</dbReference>
<dbReference type="InterPro" id="IPR012337">
    <property type="entry name" value="RNaseH-like_sf"/>
</dbReference>
<comment type="similarity">
    <text evidence="1">Belongs to the transposase 11 family.</text>
</comment>
<keyword evidence="7" id="KW-1185">Reference proteome</keyword>
<dbReference type="SUPFAM" id="SSF53098">
    <property type="entry name" value="Ribonuclease H-like"/>
    <property type="match status" value="1"/>
</dbReference>
<dbReference type="GO" id="GO:0006313">
    <property type="term" value="P:DNA transposition"/>
    <property type="evidence" value="ECO:0007669"/>
    <property type="project" value="InterPro"/>
</dbReference>
<evidence type="ECO:0000259" key="5">
    <source>
        <dbReference type="Pfam" id="PF01609"/>
    </source>
</evidence>
<evidence type="ECO:0000256" key="3">
    <source>
        <dbReference type="ARBA" id="ARBA00023125"/>
    </source>
</evidence>
<dbReference type="OrthoDB" id="9794050at2"/>
<dbReference type="Pfam" id="PF01609">
    <property type="entry name" value="DDE_Tnp_1"/>
    <property type="match status" value="1"/>
</dbReference>